<evidence type="ECO:0000313" key="3">
    <source>
        <dbReference type="Proteomes" id="UP000823883"/>
    </source>
</evidence>
<evidence type="ECO:0000313" key="2">
    <source>
        <dbReference type="EMBL" id="HJC47988.1"/>
    </source>
</evidence>
<reference evidence="2" key="2">
    <citation type="submission" date="2021-04" db="EMBL/GenBank/DDBJ databases">
        <authorList>
            <person name="Gilroy R."/>
        </authorList>
    </citation>
    <scope>NUCLEOTIDE SEQUENCE</scope>
    <source>
        <strain evidence="2">CHK183-5548</strain>
    </source>
</reference>
<sequence>MKKIALCITGALLAVSMAACSPTQKETDPAAVLEQQSTGSAEDKVPDPTTEVLEIASIYVPDEERTGLKQAMEGLSTLDAESLVAKLVEYGVLPEDCQVLSYETEGEEDGSSAGPGAEAGATVTASAVLNLSDIPDGDNIDKQLITAAIGNTITENLGVRSLTIQENGTVFADGVTFQNEYETLITE</sequence>
<feature type="signal peptide" evidence="1">
    <location>
        <begin position="1"/>
        <end position="21"/>
    </location>
</feature>
<accession>A0A9D2PFP2</accession>
<keyword evidence="1" id="KW-0732">Signal</keyword>
<dbReference type="Proteomes" id="UP000823883">
    <property type="component" value="Unassembled WGS sequence"/>
</dbReference>
<evidence type="ECO:0000256" key="1">
    <source>
        <dbReference type="SAM" id="SignalP"/>
    </source>
</evidence>
<dbReference type="EMBL" id="DWWL01000049">
    <property type="protein sequence ID" value="HJC47988.1"/>
    <property type="molecule type" value="Genomic_DNA"/>
</dbReference>
<proteinExistence type="predicted"/>
<comment type="caution">
    <text evidence="2">The sequence shown here is derived from an EMBL/GenBank/DDBJ whole genome shotgun (WGS) entry which is preliminary data.</text>
</comment>
<dbReference type="PROSITE" id="PS51257">
    <property type="entry name" value="PROKAR_LIPOPROTEIN"/>
    <property type="match status" value="1"/>
</dbReference>
<feature type="chain" id="PRO_5038482632" evidence="1">
    <location>
        <begin position="22"/>
        <end position="187"/>
    </location>
</feature>
<protein>
    <submittedName>
        <fullName evidence="2">GerMN domain-containing protein</fullName>
    </submittedName>
</protein>
<reference evidence="2" key="1">
    <citation type="journal article" date="2021" name="PeerJ">
        <title>Extensive microbial diversity within the chicken gut microbiome revealed by metagenomics and culture.</title>
        <authorList>
            <person name="Gilroy R."/>
            <person name="Ravi A."/>
            <person name="Getino M."/>
            <person name="Pursley I."/>
            <person name="Horton D.L."/>
            <person name="Alikhan N.F."/>
            <person name="Baker D."/>
            <person name="Gharbi K."/>
            <person name="Hall N."/>
            <person name="Watson M."/>
            <person name="Adriaenssens E.M."/>
            <person name="Foster-Nyarko E."/>
            <person name="Jarju S."/>
            <person name="Secka A."/>
            <person name="Antonio M."/>
            <person name="Oren A."/>
            <person name="Chaudhuri R.R."/>
            <person name="La Ragione R."/>
            <person name="Hildebrand F."/>
            <person name="Pallen M.J."/>
        </authorList>
    </citation>
    <scope>NUCLEOTIDE SEQUENCE</scope>
    <source>
        <strain evidence="2">CHK183-5548</strain>
    </source>
</reference>
<name>A0A9D2PFP2_9FIRM</name>
<organism evidence="2 3">
    <name type="scientific">Candidatus Lachnoclostridium pullistercoris</name>
    <dbReference type="NCBI Taxonomy" id="2838632"/>
    <lineage>
        <taxon>Bacteria</taxon>
        <taxon>Bacillati</taxon>
        <taxon>Bacillota</taxon>
        <taxon>Clostridia</taxon>
        <taxon>Lachnospirales</taxon>
        <taxon>Lachnospiraceae</taxon>
    </lineage>
</organism>
<gene>
    <name evidence="2" type="ORF">IAA04_08045</name>
</gene>
<dbReference type="AlphaFoldDB" id="A0A9D2PFP2"/>